<keyword evidence="5" id="KW-0472">Membrane</keyword>
<dbReference type="InterPro" id="IPR029063">
    <property type="entry name" value="SAM-dependent_MTases_sf"/>
</dbReference>
<evidence type="ECO:0000256" key="3">
    <source>
        <dbReference type="ARBA" id="ARBA00022679"/>
    </source>
</evidence>
<organism evidence="6 7">
    <name type="scientific">Tetraparma gracilis</name>
    <dbReference type="NCBI Taxonomy" id="2962635"/>
    <lineage>
        <taxon>Eukaryota</taxon>
        <taxon>Sar</taxon>
        <taxon>Stramenopiles</taxon>
        <taxon>Ochrophyta</taxon>
        <taxon>Bolidophyceae</taxon>
        <taxon>Parmales</taxon>
        <taxon>Triparmaceae</taxon>
        <taxon>Tetraparma</taxon>
    </lineage>
</organism>
<comment type="caution">
    <text evidence="6">The sequence shown here is derived from an EMBL/GenBank/DDBJ whole genome shotgun (WGS) entry which is preliminary data.</text>
</comment>
<dbReference type="CDD" id="cd02440">
    <property type="entry name" value="AdoMet_MTases"/>
    <property type="match status" value="1"/>
</dbReference>
<proteinExistence type="inferred from homology"/>
<evidence type="ECO:0000256" key="5">
    <source>
        <dbReference type="SAM" id="Phobius"/>
    </source>
</evidence>
<dbReference type="InterPro" id="IPR026170">
    <property type="entry name" value="FAM173A/B"/>
</dbReference>
<keyword evidence="5" id="KW-0812">Transmembrane</keyword>
<reference evidence="6 7" key="1">
    <citation type="journal article" date="2023" name="Commun. Biol.">
        <title>Genome analysis of Parmales, the sister group of diatoms, reveals the evolutionary specialization of diatoms from phago-mixotrophs to photoautotrophs.</title>
        <authorList>
            <person name="Ban H."/>
            <person name="Sato S."/>
            <person name="Yoshikawa S."/>
            <person name="Yamada K."/>
            <person name="Nakamura Y."/>
            <person name="Ichinomiya M."/>
            <person name="Sato N."/>
            <person name="Blanc-Mathieu R."/>
            <person name="Endo H."/>
            <person name="Kuwata A."/>
            <person name="Ogata H."/>
        </authorList>
    </citation>
    <scope>NUCLEOTIDE SEQUENCE [LARGE SCALE GENOMIC DNA]</scope>
</reference>
<keyword evidence="5" id="KW-1133">Transmembrane helix</keyword>
<dbReference type="EMBL" id="BRYB01002666">
    <property type="protein sequence ID" value="GMI23636.1"/>
    <property type="molecule type" value="Genomic_DNA"/>
</dbReference>
<name>A0ABQ6MC67_9STRA</name>
<evidence type="ECO:0000256" key="2">
    <source>
        <dbReference type="ARBA" id="ARBA00022603"/>
    </source>
</evidence>
<dbReference type="SUPFAM" id="SSF53335">
    <property type="entry name" value="S-adenosyl-L-methionine-dependent methyltransferases"/>
    <property type="match status" value="1"/>
</dbReference>
<sequence>MILPPADASAAPTSNSKLFLYAFSSFTLVSTVLLAPFLVTPALPRRLYGALPYQHTPASQITKAMSLLRARLAARSPPPPLSSLSFVDLGSGLGEATIAAGRLGFGRSHGVEINPTLLLLSRLSSIKAGFSPWTKQVSFRAKNLLTLPLDKYDCVFMFGVKPLLKTMKPKLTSELRPGSLLLLYRFKLETDMVEGGRFQVVGKEGELTLYERTKTNT</sequence>
<dbReference type="PANTHER" id="PTHR13610">
    <property type="entry name" value="METHYLTRANSFERASE DOMAIN-CONTAINING PROTEIN"/>
    <property type="match status" value="1"/>
</dbReference>
<evidence type="ECO:0000256" key="4">
    <source>
        <dbReference type="ARBA" id="ARBA00022691"/>
    </source>
</evidence>
<protein>
    <recommendedName>
        <fullName evidence="8">DOT1 domain-containing protein</fullName>
    </recommendedName>
</protein>
<evidence type="ECO:0000256" key="1">
    <source>
        <dbReference type="ARBA" id="ARBA00010633"/>
    </source>
</evidence>
<keyword evidence="2" id="KW-0489">Methyltransferase</keyword>
<evidence type="ECO:0000313" key="7">
    <source>
        <dbReference type="Proteomes" id="UP001165060"/>
    </source>
</evidence>
<dbReference type="Gene3D" id="3.40.50.150">
    <property type="entry name" value="Vaccinia Virus protein VP39"/>
    <property type="match status" value="1"/>
</dbReference>
<feature type="transmembrane region" description="Helical" evidence="5">
    <location>
        <begin position="18"/>
        <end position="39"/>
    </location>
</feature>
<comment type="similarity">
    <text evidence="1">Belongs to the ANT/ATPSC lysine N-methyltransferase family.</text>
</comment>
<dbReference type="PANTHER" id="PTHR13610:SF9">
    <property type="entry name" value="FI06469P"/>
    <property type="match status" value="1"/>
</dbReference>
<accession>A0ABQ6MC67</accession>
<keyword evidence="3" id="KW-0808">Transferase</keyword>
<dbReference type="Proteomes" id="UP001165060">
    <property type="component" value="Unassembled WGS sequence"/>
</dbReference>
<keyword evidence="7" id="KW-1185">Reference proteome</keyword>
<evidence type="ECO:0008006" key="8">
    <source>
        <dbReference type="Google" id="ProtNLM"/>
    </source>
</evidence>
<gene>
    <name evidence="6" type="ORF">TeGR_g6512</name>
</gene>
<evidence type="ECO:0000313" key="6">
    <source>
        <dbReference type="EMBL" id="GMI23636.1"/>
    </source>
</evidence>
<keyword evidence="4" id="KW-0949">S-adenosyl-L-methionine</keyword>